<dbReference type="PROSITE" id="PS50088">
    <property type="entry name" value="ANK_REPEAT"/>
    <property type="match status" value="1"/>
</dbReference>
<keyword evidence="3" id="KW-1185">Reference proteome</keyword>
<dbReference type="AlphaFoldDB" id="A0AAN7CVY8"/>
<dbReference type="EMBL" id="MU857630">
    <property type="protein sequence ID" value="KAK4248891.1"/>
    <property type="molecule type" value="Genomic_DNA"/>
</dbReference>
<protein>
    <recommendedName>
        <fullName evidence="4">Ankyrin repeat domain-containing protein</fullName>
    </recommendedName>
</protein>
<evidence type="ECO:0000313" key="2">
    <source>
        <dbReference type="EMBL" id="KAK4248891.1"/>
    </source>
</evidence>
<accession>A0AAN7CVY8</accession>
<dbReference type="Gene3D" id="1.25.40.20">
    <property type="entry name" value="Ankyrin repeat-containing domain"/>
    <property type="match status" value="1"/>
</dbReference>
<dbReference type="SUPFAM" id="SSF48403">
    <property type="entry name" value="Ankyrin repeat"/>
    <property type="match status" value="1"/>
</dbReference>
<organism evidence="2 3">
    <name type="scientific">Corynascus novoguineensis</name>
    <dbReference type="NCBI Taxonomy" id="1126955"/>
    <lineage>
        <taxon>Eukaryota</taxon>
        <taxon>Fungi</taxon>
        <taxon>Dikarya</taxon>
        <taxon>Ascomycota</taxon>
        <taxon>Pezizomycotina</taxon>
        <taxon>Sordariomycetes</taxon>
        <taxon>Sordariomycetidae</taxon>
        <taxon>Sordariales</taxon>
        <taxon>Chaetomiaceae</taxon>
        <taxon>Corynascus</taxon>
    </lineage>
</organism>
<dbReference type="InterPro" id="IPR002110">
    <property type="entry name" value="Ankyrin_rpt"/>
</dbReference>
<comment type="caution">
    <text evidence="2">The sequence shown here is derived from an EMBL/GenBank/DDBJ whole genome shotgun (WGS) entry which is preliminary data.</text>
</comment>
<evidence type="ECO:0008006" key="4">
    <source>
        <dbReference type="Google" id="ProtNLM"/>
    </source>
</evidence>
<reference evidence="2" key="1">
    <citation type="journal article" date="2023" name="Mol. Phylogenet. Evol.">
        <title>Genome-scale phylogeny and comparative genomics of the fungal order Sordariales.</title>
        <authorList>
            <person name="Hensen N."/>
            <person name="Bonometti L."/>
            <person name="Westerberg I."/>
            <person name="Brannstrom I.O."/>
            <person name="Guillou S."/>
            <person name="Cros-Aarteil S."/>
            <person name="Calhoun S."/>
            <person name="Haridas S."/>
            <person name="Kuo A."/>
            <person name="Mondo S."/>
            <person name="Pangilinan J."/>
            <person name="Riley R."/>
            <person name="LaButti K."/>
            <person name="Andreopoulos B."/>
            <person name="Lipzen A."/>
            <person name="Chen C."/>
            <person name="Yan M."/>
            <person name="Daum C."/>
            <person name="Ng V."/>
            <person name="Clum A."/>
            <person name="Steindorff A."/>
            <person name="Ohm R.A."/>
            <person name="Martin F."/>
            <person name="Silar P."/>
            <person name="Natvig D.O."/>
            <person name="Lalanne C."/>
            <person name="Gautier V."/>
            <person name="Ament-Velasquez S.L."/>
            <person name="Kruys A."/>
            <person name="Hutchinson M.I."/>
            <person name="Powell A.J."/>
            <person name="Barry K."/>
            <person name="Miller A.N."/>
            <person name="Grigoriev I.V."/>
            <person name="Debuchy R."/>
            <person name="Gladieux P."/>
            <person name="Hiltunen Thoren M."/>
            <person name="Johannesson H."/>
        </authorList>
    </citation>
    <scope>NUCLEOTIDE SEQUENCE</scope>
    <source>
        <strain evidence="2">CBS 359.72</strain>
    </source>
</reference>
<sequence length="177" mass="18466">MADVMIALLDARADRFAVDEEGRTRLHLALATYSSGTQHSPSTIQHLLSAGADLAHPDPVTGNSALHFIAPRLLGEATTAAEATALFRSLVSSVDTNVRNAAGETPVFTFAAARWDATMGPAGKYYGPEYSLAYDVAHAAALELVFADPALGADLVDAVDATGCTLLHVTAGRELSD</sequence>
<evidence type="ECO:0000313" key="3">
    <source>
        <dbReference type="Proteomes" id="UP001303647"/>
    </source>
</evidence>
<dbReference type="InterPro" id="IPR036770">
    <property type="entry name" value="Ankyrin_rpt-contain_sf"/>
</dbReference>
<gene>
    <name evidence="2" type="ORF">C7999DRAFT_30580</name>
</gene>
<proteinExistence type="predicted"/>
<feature type="repeat" description="ANK" evidence="1">
    <location>
        <begin position="21"/>
        <end position="59"/>
    </location>
</feature>
<evidence type="ECO:0000256" key="1">
    <source>
        <dbReference type="PROSITE-ProRule" id="PRU00023"/>
    </source>
</evidence>
<dbReference type="Proteomes" id="UP001303647">
    <property type="component" value="Unassembled WGS sequence"/>
</dbReference>
<reference evidence="2" key="2">
    <citation type="submission" date="2023-05" db="EMBL/GenBank/DDBJ databases">
        <authorList>
            <consortium name="Lawrence Berkeley National Laboratory"/>
            <person name="Steindorff A."/>
            <person name="Hensen N."/>
            <person name="Bonometti L."/>
            <person name="Westerberg I."/>
            <person name="Brannstrom I.O."/>
            <person name="Guillou S."/>
            <person name="Cros-Aarteil S."/>
            <person name="Calhoun S."/>
            <person name="Haridas S."/>
            <person name="Kuo A."/>
            <person name="Mondo S."/>
            <person name="Pangilinan J."/>
            <person name="Riley R."/>
            <person name="Labutti K."/>
            <person name="Andreopoulos B."/>
            <person name="Lipzen A."/>
            <person name="Chen C."/>
            <person name="Yanf M."/>
            <person name="Daum C."/>
            <person name="Ng V."/>
            <person name="Clum A."/>
            <person name="Ohm R."/>
            <person name="Martin F."/>
            <person name="Silar P."/>
            <person name="Natvig D."/>
            <person name="Lalanne C."/>
            <person name="Gautier V."/>
            <person name="Ament-Velasquez S.L."/>
            <person name="Kruys A."/>
            <person name="Hutchinson M.I."/>
            <person name="Powell A.J."/>
            <person name="Barry K."/>
            <person name="Miller A.N."/>
            <person name="Grigoriev I.V."/>
            <person name="Debuchy R."/>
            <person name="Gladieux P."/>
            <person name="Thoren M.H."/>
            <person name="Johannesson H."/>
        </authorList>
    </citation>
    <scope>NUCLEOTIDE SEQUENCE</scope>
    <source>
        <strain evidence="2">CBS 359.72</strain>
    </source>
</reference>
<keyword evidence="1" id="KW-0040">ANK repeat</keyword>
<name>A0AAN7CVY8_9PEZI</name>